<dbReference type="Gene3D" id="3.40.50.300">
    <property type="entry name" value="P-loop containing nucleotide triphosphate hydrolases"/>
    <property type="match status" value="1"/>
</dbReference>
<gene>
    <name evidence="6" type="ORF">A6M23_15155</name>
</gene>
<dbReference type="Proteomes" id="UP000095008">
    <property type="component" value="Unassembled WGS sequence"/>
</dbReference>
<keyword evidence="3" id="KW-0347">Helicase</keyword>
<evidence type="ECO:0000259" key="5">
    <source>
        <dbReference type="Pfam" id="PF13361"/>
    </source>
</evidence>
<comment type="caution">
    <text evidence="6">The sequence shown here is derived from an EMBL/GenBank/DDBJ whole genome shotgun (WGS) entry which is preliminary data.</text>
</comment>
<evidence type="ECO:0000313" key="7">
    <source>
        <dbReference type="Proteomes" id="UP000095008"/>
    </source>
</evidence>
<keyword evidence="7" id="KW-1185">Reference proteome</keyword>
<dbReference type="EMBL" id="LWRY01000201">
    <property type="protein sequence ID" value="OCX69609.1"/>
    <property type="molecule type" value="Genomic_DNA"/>
</dbReference>
<keyword evidence="1" id="KW-0547">Nucleotide-binding</keyword>
<dbReference type="GO" id="GO:0005524">
    <property type="term" value="F:ATP binding"/>
    <property type="evidence" value="ECO:0007669"/>
    <property type="project" value="UniProtKB-KW"/>
</dbReference>
<evidence type="ECO:0000256" key="1">
    <source>
        <dbReference type="ARBA" id="ARBA00022741"/>
    </source>
</evidence>
<dbReference type="InterPro" id="IPR014017">
    <property type="entry name" value="DNA_helicase_UvrD-like_C"/>
</dbReference>
<reference evidence="6" key="1">
    <citation type="journal article" date="2016" name="Int. J. Mol. Sci.">
        <title>Comparative genomics of the extreme acidophile Acidithiobacillus thiooxidans reveals intraspecific divergence and niche adaptation.</title>
        <authorList>
            <person name="Zhang X."/>
            <person name="Feng X."/>
            <person name="Tao J."/>
            <person name="Ma L."/>
            <person name="Xiao Y."/>
            <person name="Liang Y."/>
            <person name="Liu X."/>
            <person name="Yin H."/>
        </authorList>
    </citation>
    <scope>NUCLEOTIDE SEQUENCE [LARGE SCALE GENOMIC DNA]</scope>
    <source>
        <strain evidence="6">DXS-W</strain>
    </source>
</reference>
<dbReference type="SUPFAM" id="SSF52540">
    <property type="entry name" value="P-loop containing nucleoside triphosphate hydrolases"/>
    <property type="match status" value="1"/>
</dbReference>
<protein>
    <recommendedName>
        <fullName evidence="5">UvrD-like helicase C-terminal domain-containing protein</fullName>
    </recommendedName>
</protein>
<evidence type="ECO:0000256" key="3">
    <source>
        <dbReference type="ARBA" id="ARBA00022806"/>
    </source>
</evidence>
<dbReference type="InterPro" id="IPR027417">
    <property type="entry name" value="P-loop_NTPase"/>
</dbReference>
<feature type="domain" description="UvrD-like helicase C-terminal" evidence="5">
    <location>
        <begin position="91"/>
        <end position="130"/>
    </location>
</feature>
<evidence type="ECO:0000256" key="2">
    <source>
        <dbReference type="ARBA" id="ARBA00022801"/>
    </source>
</evidence>
<dbReference type="Gene3D" id="1.10.486.10">
    <property type="entry name" value="PCRA, domain 4"/>
    <property type="match status" value="1"/>
</dbReference>
<dbReference type="GO" id="GO:0004386">
    <property type="term" value="F:helicase activity"/>
    <property type="evidence" value="ECO:0007669"/>
    <property type="project" value="UniProtKB-KW"/>
</dbReference>
<organism evidence="6 7">
    <name type="scientific">Acidithiobacillus thiooxidans</name>
    <name type="common">Thiobacillus thiooxidans</name>
    <dbReference type="NCBI Taxonomy" id="930"/>
    <lineage>
        <taxon>Bacteria</taxon>
        <taxon>Pseudomonadati</taxon>
        <taxon>Pseudomonadota</taxon>
        <taxon>Acidithiobacillia</taxon>
        <taxon>Acidithiobacillales</taxon>
        <taxon>Acidithiobacillaceae</taxon>
        <taxon>Acidithiobacillus</taxon>
    </lineage>
</organism>
<keyword evidence="2" id="KW-0378">Hydrolase</keyword>
<accession>A0A1C2JFP4</accession>
<sequence length="137" mass="15440">MKSWRLLRPGLKNEASAITARVPLIRCLFENRDGSIPLKKWIGLLYASALKEVFAAEPGLADEYETLKNLCALTKEGKPLEHFTVEIFANQGRSKDQVNLITLHSSKGLEFQAVVMVGLEHGDFPRSYSQIWCMSIF</sequence>
<dbReference type="Pfam" id="PF13361">
    <property type="entry name" value="UvrD_C"/>
    <property type="match status" value="1"/>
</dbReference>
<proteinExistence type="predicted"/>
<dbReference type="GO" id="GO:0016787">
    <property type="term" value="F:hydrolase activity"/>
    <property type="evidence" value="ECO:0007669"/>
    <property type="project" value="UniProtKB-KW"/>
</dbReference>
<evidence type="ECO:0000313" key="6">
    <source>
        <dbReference type="EMBL" id="OCX69609.1"/>
    </source>
</evidence>
<dbReference type="AlphaFoldDB" id="A0A1C2JFP4"/>
<name>A0A1C2JFP4_ACITH</name>
<keyword evidence="4" id="KW-0067">ATP-binding</keyword>
<evidence type="ECO:0000256" key="4">
    <source>
        <dbReference type="ARBA" id="ARBA00022840"/>
    </source>
</evidence>